<dbReference type="PANTHER" id="PTHR45749:SF21">
    <property type="entry name" value="DUF4371 DOMAIN-CONTAINING PROTEIN"/>
    <property type="match status" value="1"/>
</dbReference>
<comment type="caution">
    <text evidence="1">The sequence shown here is derived from an EMBL/GenBank/DDBJ whole genome shotgun (WGS) entry which is preliminary data.</text>
</comment>
<dbReference type="Proteomes" id="UP000478052">
    <property type="component" value="Unassembled WGS sequence"/>
</dbReference>
<dbReference type="PANTHER" id="PTHR45749">
    <property type="match status" value="1"/>
</dbReference>
<organism evidence="1 2">
    <name type="scientific">Aphis craccivora</name>
    <name type="common">Cowpea aphid</name>
    <dbReference type="NCBI Taxonomy" id="307492"/>
    <lineage>
        <taxon>Eukaryota</taxon>
        <taxon>Metazoa</taxon>
        <taxon>Ecdysozoa</taxon>
        <taxon>Arthropoda</taxon>
        <taxon>Hexapoda</taxon>
        <taxon>Insecta</taxon>
        <taxon>Pterygota</taxon>
        <taxon>Neoptera</taxon>
        <taxon>Paraneoptera</taxon>
        <taxon>Hemiptera</taxon>
        <taxon>Sternorrhyncha</taxon>
        <taxon>Aphidomorpha</taxon>
        <taxon>Aphidoidea</taxon>
        <taxon>Aphididae</taxon>
        <taxon>Aphidini</taxon>
        <taxon>Aphis</taxon>
        <taxon>Aphis</taxon>
    </lineage>
</organism>
<dbReference type="OrthoDB" id="6598850at2759"/>
<gene>
    <name evidence="1" type="ORF">FWK35_00032388</name>
</gene>
<protein>
    <submittedName>
        <fullName evidence="1">DUF4371 domain-containing protein</fullName>
    </submittedName>
</protein>
<proteinExistence type="predicted"/>
<evidence type="ECO:0000313" key="1">
    <source>
        <dbReference type="EMBL" id="KAF0686885.1"/>
    </source>
</evidence>
<reference evidence="1 2" key="1">
    <citation type="submission" date="2019-08" db="EMBL/GenBank/DDBJ databases">
        <title>Whole genome of Aphis craccivora.</title>
        <authorList>
            <person name="Voronova N.V."/>
            <person name="Shulinski R.S."/>
            <person name="Bandarenka Y.V."/>
            <person name="Zhorov D.G."/>
            <person name="Warner D."/>
        </authorList>
    </citation>
    <scope>NUCLEOTIDE SEQUENCE [LARGE SCALE GENOMIC DNA]</scope>
    <source>
        <strain evidence="1">180601</strain>
        <tissue evidence="1">Whole Body</tissue>
    </source>
</reference>
<sequence>MSITNNITTKVDFYEKPSKELIHQFLNYHPCQSNDIDYNTDKVYFTNKKMGDTRNWISYSLDRFGLKDESIFVTGYSGGNKHLYDRIREHEMSKTHANNSESFLVFYSNKDIIRREIKLKEIQNNRYILKSIIETIKMTGKRGLSCRDYGNLLETLILLSKFDPVLNNHFQKCINQSKKIHKKQNSRGRDNLVSFLSKTTANCSIVVRYVNSQVHERIVSIVNCKSGKGKDMHELILQNVLAIQQMVPLTCKELHINSHKGFTKWLTVDSPKQLHVRCYAHVLNLVISDVTQKTNESISSIYLYVLSTFFFTGRLQNGKGTRSPYTFFCSSL</sequence>
<accession>A0A6G0VKX4</accession>
<dbReference type="EMBL" id="VUJU01016875">
    <property type="protein sequence ID" value="KAF0686885.1"/>
    <property type="molecule type" value="Genomic_DNA"/>
</dbReference>
<evidence type="ECO:0000313" key="2">
    <source>
        <dbReference type="Proteomes" id="UP000478052"/>
    </source>
</evidence>
<keyword evidence="2" id="KW-1185">Reference proteome</keyword>
<name>A0A6G0VKX4_APHCR</name>
<dbReference type="AlphaFoldDB" id="A0A6G0VKX4"/>